<sequence length="215" mass="23173">MSLFALGLFHGINPAMGWLFAVGLGLQEQRLQAVLYAFGPIALGHAAAIGVAAIVVALLGQTLPTDLLLVLTGVALLLFSGWRLLVRFRHPRTRFRANWWQLVSWSFLMATAHGAGLMVAPFLAMMTPTSHALHAGHAHHSPALSESLGVALLATGVHTAGMFLAMVAAALAVYWIMGLEVLRRAWINTDVIWIAVLTITGGITLGWGLWEIWLV</sequence>
<keyword evidence="1" id="KW-0472">Membrane</keyword>
<evidence type="ECO:0000256" key="1">
    <source>
        <dbReference type="SAM" id="Phobius"/>
    </source>
</evidence>
<dbReference type="KEGG" id="cau:Caur_0738"/>
<feature type="transmembrane region" description="Helical" evidence="1">
    <location>
        <begin position="148"/>
        <end position="179"/>
    </location>
</feature>
<dbReference type="eggNOG" id="ENOG50318MJ">
    <property type="taxonomic scope" value="Bacteria"/>
</dbReference>
<dbReference type="InParanoid" id="A9WG55"/>
<proteinExistence type="predicted"/>
<feature type="transmembrane region" description="Helical" evidence="1">
    <location>
        <begin position="33"/>
        <end position="61"/>
    </location>
</feature>
<reference evidence="3" key="1">
    <citation type="journal article" date="2011" name="BMC Genomics">
        <title>Complete genome sequence of the filamentous anoxygenic phototrophic bacterium Chloroflexus aurantiacus.</title>
        <authorList>
            <person name="Tang K.H."/>
            <person name="Barry K."/>
            <person name="Chertkov O."/>
            <person name="Dalin E."/>
            <person name="Han C.S."/>
            <person name="Hauser L.J."/>
            <person name="Honchak B.M."/>
            <person name="Karbach L.E."/>
            <person name="Land M.L."/>
            <person name="Lapidus A."/>
            <person name="Larimer F.W."/>
            <person name="Mikhailova N."/>
            <person name="Pitluck S."/>
            <person name="Pierson B.K."/>
            <person name="Blankenship R.E."/>
        </authorList>
    </citation>
    <scope>NUCLEOTIDE SEQUENCE [LARGE SCALE GENOMIC DNA]</scope>
    <source>
        <strain evidence="3">ATCC 29366 / DSM 635 / J-10-fl</strain>
    </source>
</reference>
<feature type="transmembrane region" description="Helical" evidence="1">
    <location>
        <begin position="6"/>
        <end position="26"/>
    </location>
</feature>
<feature type="transmembrane region" description="Helical" evidence="1">
    <location>
        <begin position="67"/>
        <end position="86"/>
    </location>
</feature>
<evidence type="ECO:0000313" key="3">
    <source>
        <dbReference type="Proteomes" id="UP000002008"/>
    </source>
</evidence>
<protein>
    <submittedName>
        <fullName evidence="2">Uncharacterized protein</fullName>
    </submittedName>
</protein>
<name>A9WG55_CHLAA</name>
<dbReference type="Proteomes" id="UP000002008">
    <property type="component" value="Chromosome"/>
</dbReference>
<feature type="transmembrane region" description="Helical" evidence="1">
    <location>
        <begin position="107"/>
        <end position="128"/>
    </location>
</feature>
<gene>
    <name evidence="2" type="ordered locus">Caur_0738</name>
</gene>
<keyword evidence="3" id="KW-1185">Reference proteome</keyword>
<accession>A9WG55</accession>
<dbReference type="HOGENOM" id="CLU_082430_0_0_0"/>
<dbReference type="AlphaFoldDB" id="A9WG55"/>
<keyword evidence="1" id="KW-0812">Transmembrane</keyword>
<dbReference type="EnsemblBacteria" id="ABY33976">
    <property type="protein sequence ID" value="ABY33976"/>
    <property type="gene ID" value="Caur_0738"/>
</dbReference>
<keyword evidence="1" id="KW-1133">Transmembrane helix</keyword>
<dbReference type="EMBL" id="CP000909">
    <property type="protein sequence ID" value="ABY33976.1"/>
    <property type="molecule type" value="Genomic_DNA"/>
</dbReference>
<evidence type="ECO:0000313" key="2">
    <source>
        <dbReference type="EMBL" id="ABY33976.1"/>
    </source>
</evidence>
<feature type="transmembrane region" description="Helical" evidence="1">
    <location>
        <begin position="191"/>
        <end position="210"/>
    </location>
</feature>
<dbReference type="PATRIC" id="fig|324602.8.peg.843"/>
<organism evidence="2 3">
    <name type="scientific">Chloroflexus aurantiacus (strain ATCC 29366 / DSM 635 / J-10-fl)</name>
    <dbReference type="NCBI Taxonomy" id="324602"/>
    <lineage>
        <taxon>Bacteria</taxon>
        <taxon>Bacillati</taxon>
        <taxon>Chloroflexota</taxon>
        <taxon>Chloroflexia</taxon>
        <taxon>Chloroflexales</taxon>
        <taxon>Chloroflexineae</taxon>
        <taxon>Chloroflexaceae</taxon>
        <taxon>Chloroflexus</taxon>
    </lineage>
</organism>